<dbReference type="RefSeq" id="WP_193903428.1">
    <property type="nucleotide sequence ID" value="NZ_CP063450.1"/>
</dbReference>
<keyword evidence="2" id="KW-0732">Signal</keyword>
<evidence type="ECO:0000256" key="2">
    <source>
        <dbReference type="SAM" id="SignalP"/>
    </source>
</evidence>
<gene>
    <name evidence="3" type="ORF">INP59_07205</name>
</gene>
<organism evidence="3 4">
    <name type="scientific">Rhodococcus pyridinivorans</name>
    <dbReference type="NCBI Taxonomy" id="103816"/>
    <lineage>
        <taxon>Bacteria</taxon>
        <taxon>Bacillati</taxon>
        <taxon>Actinomycetota</taxon>
        <taxon>Actinomycetes</taxon>
        <taxon>Mycobacteriales</taxon>
        <taxon>Nocardiaceae</taxon>
        <taxon>Rhodococcus</taxon>
    </lineage>
</organism>
<dbReference type="AlphaFoldDB" id="A0A7M2XQL5"/>
<evidence type="ECO:0000256" key="1">
    <source>
        <dbReference type="SAM" id="MobiDB-lite"/>
    </source>
</evidence>
<keyword evidence="4" id="KW-1185">Reference proteome</keyword>
<evidence type="ECO:0000313" key="3">
    <source>
        <dbReference type="EMBL" id="QOW00129.1"/>
    </source>
</evidence>
<dbReference type="Proteomes" id="UP000593818">
    <property type="component" value="Chromosome"/>
</dbReference>
<proteinExistence type="predicted"/>
<name>A0A7M2XQL5_9NOCA</name>
<evidence type="ECO:0000313" key="4">
    <source>
        <dbReference type="Proteomes" id="UP000593818"/>
    </source>
</evidence>
<sequence length="196" mass="21048">MGRWGIVALAALAVMGTACSPGSADDAAVGDETATTTTRTPRITDDSGRPPVTFDPCYDIPDDVMNAAGYDAAKKEIADMPMGTHTFLGCTYDNRDHIPGVRRGYGLNILSGNVTFEEERAKNGHMATETSIGGRRALLEINPADRNTCAYVLQTDFGLVIVSRLYYADHAGPAPQSEWCAGLIELVTKIESFIDK</sequence>
<feature type="signal peptide" evidence="2">
    <location>
        <begin position="1"/>
        <end position="24"/>
    </location>
</feature>
<dbReference type="PROSITE" id="PS51257">
    <property type="entry name" value="PROKAR_LIPOPROTEIN"/>
    <property type="match status" value="1"/>
</dbReference>
<reference evidence="3 4" key="1">
    <citation type="submission" date="2020-10" db="EMBL/GenBank/DDBJ databases">
        <title>Whole genome sequence of oil-degrading bacteria Rhodococcus pyridinivorans strain 5Ap.</title>
        <authorList>
            <person name="Akhremchuk A.E."/>
            <person name="Valentovich L.N."/>
            <person name="Charniauskaya M.I."/>
            <person name="Bukliarevich H.A."/>
            <person name="Titok M.A."/>
        </authorList>
    </citation>
    <scope>NUCLEOTIDE SEQUENCE [LARGE SCALE GENOMIC DNA]</scope>
    <source>
        <strain evidence="3 4">5Ap</strain>
    </source>
</reference>
<feature type="compositionally biased region" description="Low complexity" evidence="1">
    <location>
        <begin position="24"/>
        <end position="41"/>
    </location>
</feature>
<dbReference type="EMBL" id="CP063450">
    <property type="protein sequence ID" value="QOW00129.1"/>
    <property type="molecule type" value="Genomic_DNA"/>
</dbReference>
<dbReference type="InterPro" id="IPR024520">
    <property type="entry name" value="DUF3558"/>
</dbReference>
<protein>
    <submittedName>
        <fullName evidence="3">DUF3558 domain-containing protein</fullName>
    </submittedName>
</protein>
<accession>A0A7M2XQL5</accession>
<feature type="region of interest" description="Disordered" evidence="1">
    <location>
        <begin position="21"/>
        <end position="51"/>
    </location>
</feature>
<dbReference type="Pfam" id="PF12079">
    <property type="entry name" value="DUF3558"/>
    <property type="match status" value="1"/>
</dbReference>
<feature type="chain" id="PRO_5039466213" evidence="2">
    <location>
        <begin position="25"/>
        <end position="196"/>
    </location>
</feature>